<name>A0A1Y1ZKX7_9FUNG</name>
<feature type="chain" id="PRO_5013276949" description="Inhibitor I9 domain-containing protein" evidence="1">
    <location>
        <begin position="23"/>
        <end position="122"/>
    </location>
</feature>
<keyword evidence="1" id="KW-0732">Signal</keyword>
<feature type="domain" description="Inhibitor I9" evidence="2">
    <location>
        <begin position="41"/>
        <end position="112"/>
    </location>
</feature>
<evidence type="ECO:0000313" key="3">
    <source>
        <dbReference type="EMBL" id="ORY10918.1"/>
    </source>
</evidence>
<comment type="caution">
    <text evidence="3">The sequence shown here is derived from an EMBL/GenBank/DDBJ whole genome shotgun (WGS) entry which is preliminary data.</text>
</comment>
<reference evidence="3 4" key="1">
    <citation type="submission" date="2016-08" db="EMBL/GenBank/DDBJ databases">
        <title>A Parts List for Fungal Cellulosomes Revealed by Comparative Genomics.</title>
        <authorList>
            <consortium name="DOE Joint Genome Institute"/>
            <person name="Haitjema C.H."/>
            <person name="Gilmore S.P."/>
            <person name="Henske J.K."/>
            <person name="Solomon K.V."/>
            <person name="De Groot R."/>
            <person name="Kuo A."/>
            <person name="Mondo S.J."/>
            <person name="Salamov A.A."/>
            <person name="Labutti K."/>
            <person name="Zhao Z."/>
            <person name="Chiniquy J."/>
            <person name="Barry K."/>
            <person name="Brewer H.M."/>
            <person name="Purvine S.O."/>
            <person name="Wright A.T."/>
            <person name="Boxma B."/>
            <person name="Van Alen T."/>
            <person name="Hackstein J.H."/>
            <person name="Baker S.E."/>
            <person name="Grigoriev I.V."/>
            <person name="O'Malley M.A."/>
        </authorList>
    </citation>
    <scope>NUCLEOTIDE SEQUENCE [LARGE SCALE GENOMIC DNA]</scope>
    <source>
        <strain evidence="3 4">G1</strain>
    </source>
</reference>
<dbReference type="SUPFAM" id="SSF54897">
    <property type="entry name" value="Protease propeptides/inhibitors"/>
    <property type="match status" value="1"/>
</dbReference>
<accession>A0A1Y1ZKX7</accession>
<dbReference type="AlphaFoldDB" id="A0A1Y1ZKX7"/>
<dbReference type="Gene3D" id="3.30.70.80">
    <property type="entry name" value="Peptidase S8 propeptide/proteinase inhibitor I9"/>
    <property type="match status" value="1"/>
</dbReference>
<sequence length="122" mass="13926">MKFRFLYCFALIVLFLTFSVEGKIVKREYTVDKVQTEEISSYIIILKDSLTQEAFNSKISTLTTLIGEENITQVYRMTGFRGLAANVPTSLIEKIKEDDAVDYIEKDSTVSINGARKKELLK</sequence>
<dbReference type="InterPro" id="IPR037045">
    <property type="entry name" value="S8pro/Inhibitor_I9_sf"/>
</dbReference>
<protein>
    <recommendedName>
        <fullName evidence="2">Inhibitor I9 domain-containing protein</fullName>
    </recommendedName>
</protein>
<gene>
    <name evidence="3" type="ORF">LY90DRAFT_677946</name>
</gene>
<feature type="signal peptide" evidence="1">
    <location>
        <begin position="1"/>
        <end position="22"/>
    </location>
</feature>
<dbReference type="Pfam" id="PF05922">
    <property type="entry name" value="Inhibitor_I9"/>
    <property type="match status" value="1"/>
</dbReference>
<evidence type="ECO:0000256" key="1">
    <source>
        <dbReference type="SAM" id="SignalP"/>
    </source>
</evidence>
<dbReference type="EMBL" id="MCOG01000387">
    <property type="protein sequence ID" value="ORY10918.1"/>
    <property type="molecule type" value="Genomic_DNA"/>
</dbReference>
<proteinExistence type="predicted"/>
<evidence type="ECO:0000259" key="2">
    <source>
        <dbReference type="Pfam" id="PF05922"/>
    </source>
</evidence>
<evidence type="ECO:0000313" key="4">
    <source>
        <dbReference type="Proteomes" id="UP000193920"/>
    </source>
</evidence>
<dbReference type="InterPro" id="IPR010259">
    <property type="entry name" value="S8pro/Inhibitor_I9"/>
</dbReference>
<dbReference type="OrthoDB" id="5518345at2759"/>
<keyword evidence="4" id="KW-1185">Reference proteome</keyword>
<dbReference type="Proteomes" id="UP000193920">
    <property type="component" value="Unassembled WGS sequence"/>
</dbReference>
<organism evidence="3 4">
    <name type="scientific">Neocallimastix californiae</name>
    <dbReference type="NCBI Taxonomy" id="1754190"/>
    <lineage>
        <taxon>Eukaryota</taxon>
        <taxon>Fungi</taxon>
        <taxon>Fungi incertae sedis</taxon>
        <taxon>Chytridiomycota</taxon>
        <taxon>Chytridiomycota incertae sedis</taxon>
        <taxon>Neocallimastigomycetes</taxon>
        <taxon>Neocallimastigales</taxon>
        <taxon>Neocallimastigaceae</taxon>
        <taxon>Neocallimastix</taxon>
    </lineage>
</organism>